<name>A0A699GV91_TANCI</name>
<organism evidence="2">
    <name type="scientific">Tanacetum cinerariifolium</name>
    <name type="common">Dalmatian daisy</name>
    <name type="synonym">Chrysanthemum cinerariifolium</name>
    <dbReference type="NCBI Taxonomy" id="118510"/>
    <lineage>
        <taxon>Eukaryota</taxon>
        <taxon>Viridiplantae</taxon>
        <taxon>Streptophyta</taxon>
        <taxon>Embryophyta</taxon>
        <taxon>Tracheophyta</taxon>
        <taxon>Spermatophyta</taxon>
        <taxon>Magnoliopsida</taxon>
        <taxon>eudicotyledons</taxon>
        <taxon>Gunneridae</taxon>
        <taxon>Pentapetalae</taxon>
        <taxon>asterids</taxon>
        <taxon>campanulids</taxon>
        <taxon>Asterales</taxon>
        <taxon>Asteraceae</taxon>
        <taxon>Asteroideae</taxon>
        <taxon>Anthemideae</taxon>
        <taxon>Anthemidinae</taxon>
        <taxon>Tanacetum</taxon>
    </lineage>
</organism>
<comment type="caution">
    <text evidence="2">The sequence shown here is derived from an EMBL/GenBank/DDBJ whole genome shotgun (WGS) entry which is preliminary data.</text>
</comment>
<accession>A0A699GV91</accession>
<feature type="region of interest" description="Disordered" evidence="1">
    <location>
        <begin position="73"/>
        <end position="120"/>
    </location>
</feature>
<proteinExistence type="predicted"/>
<dbReference type="AlphaFoldDB" id="A0A699GV91"/>
<dbReference type="EMBL" id="BKCJ010060941">
    <property type="protein sequence ID" value="GEW49899.1"/>
    <property type="molecule type" value="Genomic_DNA"/>
</dbReference>
<sequence length="153" mass="17011">MSAKDKSRLGYGSQIHDGVLSYENKVFSSVFGSRSSDVEDSHVNDRFTIVKGMHAVPPPMTGNYMPPKSNFRIDESKFTYGPKQSTTSESHTKTSDLDAFESNSSVETLEAVPKPDESKPKVVYEPKVWSDAPLIEEYESDSDDEYVSKASVE</sequence>
<reference evidence="2" key="1">
    <citation type="journal article" date="2019" name="Sci. Rep.">
        <title>Draft genome of Tanacetum cinerariifolium, the natural source of mosquito coil.</title>
        <authorList>
            <person name="Yamashiro T."/>
            <person name="Shiraishi A."/>
            <person name="Satake H."/>
            <person name="Nakayama K."/>
        </authorList>
    </citation>
    <scope>NUCLEOTIDE SEQUENCE</scope>
</reference>
<evidence type="ECO:0000313" key="2">
    <source>
        <dbReference type="EMBL" id="GEW49899.1"/>
    </source>
</evidence>
<evidence type="ECO:0000256" key="1">
    <source>
        <dbReference type="SAM" id="MobiDB-lite"/>
    </source>
</evidence>
<gene>
    <name evidence="2" type="ORF">Tci_221875</name>
</gene>
<protein>
    <submittedName>
        <fullName evidence="2">Uncharacterized protein</fullName>
    </submittedName>
</protein>